<evidence type="ECO:0000259" key="4">
    <source>
        <dbReference type="PROSITE" id="PS50835"/>
    </source>
</evidence>
<dbReference type="InterPro" id="IPR013106">
    <property type="entry name" value="Ig_V-set"/>
</dbReference>
<evidence type="ECO:0000256" key="1">
    <source>
        <dbReference type="ARBA" id="ARBA00022859"/>
    </source>
</evidence>
<proteinExistence type="predicted"/>
<dbReference type="SMART" id="SM00406">
    <property type="entry name" value="IGv"/>
    <property type="match status" value="1"/>
</dbReference>
<dbReference type="InterPro" id="IPR050199">
    <property type="entry name" value="IgHV"/>
</dbReference>
<dbReference type="InterPro" id="IPR036179">
    <property type="entry name" value="Ig-like_dom_sf"/>
</dbReference>
<dbReference type="FunFam" id="2.60.40.10:FF:002198">
    <property type="entry name" value="Immunoglobulin heavy variable 5-2"/>
    <property type="match status" value="1"/>
</dbReference>
<dbReference type="Ensembl" id="ENSCUST00005020912.1">
    <property type="protein sequence ID" value="ENSCUSP00005020162.1"/>
    <property type="gene ID" value="ENSCUSG00005012878.1"/>
</dbReference>
<dbReference type="GO" id="GO:0005576">
    <property type="term" value="C:extracellular region"/>
    <property type="evidence" value="ECO:0007669"/>
    <property type="project" value="UniProtKB-ARBA"/>
</dbReference>
<keyword evidence="3" id="KW-1280">Immunoglobulin</keyword>
<reference evidence="5" key="1">
    <citation type="submission" date="2020-10" db="EMBL/GenBank/DDBJ databases">
        <title>Catharus ustulatus (Swainson's thrush) genome, bCatUst1, primary haplotype v2.</title>
        <authorList>
            <person name="Delmore K."/>
            <person name="Vafadar M."/>
            <person name="Formenti G."/>
            <person name="Chow W."/>
            <person name="Pelan S."/>
            <person name="Howe K."/>
            <person name="Rhie A."/>
            <person name="Mountcastle J."/>
            <person name="Haase B."/>
            <person name="Fedrigo O."/>
            <person name="Jarvis E.D."/>
        </authorList>
    </citation>
    <scope>NUCLEOTIDE SEQUENCE [LARGE SCALE GENOMIC DNA]</scope>
</reference>
<reference evidence="5" key="2">
    <citation type="submission" date="2025-08" db="UniProtKB">
        <authorList>
            <consortium name="Ensembl"/>
        </authorList>
    </citation>
    <scope>IDENTIFICATION</scope>
</reference>
<dbReference type="Pfam" id="PF07686">
    <property type="entry name" value="V-set"/>
    <property type="match status" value="1"/>
</dbReference>
<dbReference type="Proteomes" id="UP000694563">
    <property type="component" value="Chromosome 38"/>
</dbReference>
<evidence type="ECO:0000313" key="6">
    <source>
        <dbReference type="Proteomes" id="UP000694563"/>
    </source>
</evidence>
<reference evidence="5" key="3">
    <citation type="submission" date="2025-09" db="UniProtKB">
        <authorList>
            <consortium name="Ensembl"/>
        </authorList>
    </citation>
    <scope>IDENTIFICATION</scope>
</reference>
<dbReference type="AlphaFoldDB" id="A0A8C3UVQ5"/>
<protein>
    <recommendedName>
        <fullName evidence="4">Ig-like domain-containing protein</fullName>
    </recommendedName>
</protein>
<keyword evidence="6" id="KW-1185">Reference proteome</keyword>
<dbReference type="GO" id="GO:0002250">
    <property type="term" value="P:adaptive immune response"/>
    <property type="evidence" value="ECO:0007669"/>
    <property type="project" value="UniProtKB-KW"/>
</dbReference>
<accession>A0A8C3UVQ5</accession>
<dbReference type="PROSITE" id="PS50835">
    <property type="entry name" value="IG_LIKE"/>
    <property type="match status" value="1"/>
</dbReference>
<keyword evidence="1" id="KW-0391">Immunity</keyword>
<evidence type="ECO:0000256" key="3">
    <source>
        <dbReference type="ARBA" id="ARBA00043265"/>
    </source>
</evidence>
<feature type="domain" description="Ig-like" evidence="4">
    <location>
        <begin position="17"/>
        <end position="98"/>
    </location>
</feature>
<dbReference type="SMART" id="SM00409">
    <property type="entry name" value="IG"/>
    <property type="match status" value="1"/>
</dbReference>
<evidence type="ECO:0000313" key="5">
    <source>
        <dbReference type="Ensembl" id="ENSCUSP00005020162.1"/>
    </source>
</evidence>
<dbReference type="Gene3D" id="2.60.40.10">
    <property type="entry name" value="Immunoglobulins"/>
    <property type="match status" value="1"/>
</dbReference>
<organism evidence="5 6">
    <name type="scientific">Catharus ustulatus</name>
    <name type="common">Russet-backed thrush</name>
    <name type="synonym">Hylocichla ustulatus</name>
    <dbReference type="NCBI Taxonomy" id="91951"/>
    <lineage>
        <taxon>Eukaryota</taxon>
        <taxon>Metazoa</taxon>
        <taxon>Chordata</taxon>
        <taxon>Craniata</taxon>
        <taxon>Vertebrata</taxon>
        <taxon>Euteleostomi</taxon>
        <taxon>Archelosauria</taxon>
        <taxon>Archosauria</taxon>
        <taxon>Dinosauria</taxon>
        <taxon>Saurischia</taxon>
        <taxon>Theropoda</taxon>
        <taxon>Coelurosauria</taxon>
        <taxon>Aves</taxon>
        <taxon>Neognathae</taxon>
        <taxon>Neoaves</taxon>
        <taxon>Telluraves</taxon>
        <taxon>Australaves</taxon>
        <taxon>Passeriformes</taxon>
        <taxon>Turdidae</taxon>
        <taxon>Catharus</taxon>
    </lineage>
</organism>
<dbReference type="PANTHER" id="PTHR23266">
    <property type="entry name" value="IMMUNOGLOBULIN HEAVY CHAIN"/>
    <property type="match status" value="1"/>
</dbReference>
<dbReference type="GO" id="GO:0019814">
    <property type="term" value="C:immunoglobulin complex"/>
    <property type="evidence" value="ECO:0007669"/>
    <property type="project" value="UniProtKB-KW"/>
</dbReference>
<name>A0A8C3UVQ5_CATUS</name>
<evidence type="ECO:0000256" key="2">
    <source>
        <dbReference type="ARBA" id="ARBA00023130"/>
    </source>
</evidence>
<sequence length="142" mass="15276">EAVVTVLECGGDLQPPGGSLTLLCRASGFNFGSYYMHWVRQSPGKALEWLGMISSSGGSTWYAPSVKGRFTISRDNGQNSVTLTMNNLKDEDSAIYFCAKDAYGAGGYYADAHYIDGFIPYPVTVSPPTPKCPQTLPPNPNP</sequence>
<dbReference type="InterPro" id="IPR003599">
    <property type="entry name" value="Ig_sub"/>
</dbReference>
<dbReference type="SUPFAM" id="SSF48726">
    <property type="entry name" value="Immunoglobulin"/>
    <property type="match status" value="1"/>
</dbReference>
<keyword evidence="2" id="KW-1064">Adaptive immunity</keyword>
<dbReference type="InterPro" id="IPR013783">
    <property type="entry name" value="Ig-like_fold"/>
</dbReference>
<dbReference type="InterPro" id="IPR007110">
    <property type="entry name" value="Ig-like_dom"/>
</dbReference>